<dbReference type="CDD" id="cd00130">
    <property type="entry name" value="PAS"/>
    <property type="match status" value="1"/>
</dbReference>
<keyword evidence="5" id="KW-0418">Kinase</keyword>
<dbReference type="SMART" id="SM00387">
    <property type="entry name" value="HATPase_c"/>
    <property type="match status" value="1"/>
</dbReference>
<sequence length="740" mass="78134">MPKHPQRPPPGGDEGGAALTAPDRLAALRRTGLLDSAPEPAFDRLTRLACRLLKVRTALVSLVDADRQFFKSQQGLPEPWASSRETPLSHSFCRHVVEDGAPLAVADALAHPRARGNAAVAEMDVAAYLGAPLRAPDGRVLGAFCVTDGAPRAWSEDDISLVQDLAEMAAAAVAARHEVAERRRAEAALRESEERLRLAVEGAGMATWDVALATGKATWTANHFAMLGYRRRPDGCATYGMWMDRLHADDRARVSEAADRCARDGEPYGIEYRVVRADNGEERWLSAFGRRVEQADGPHFIGVLFDVTERRAAEAALARHRAELERLVEERTAALLRSMEERRRAEESARQAERLAALGQLTGGVAHDFNNILQVVASGAALLKRPAVPEDRRAAILEGMIQAGQNARELTGRLLAFARRQPLKPETFDVAERLAGMSALLRQTLGPSVAVTTDITPGLWPVHADPSQLEVAVLNLAVNARDAMPGGGTLTVQARNVALSASAERAAGEYVCIAAKDTGEGVPPHLLARIFEPFFTTKGAGKGTGLGLSQVHGFVTQSGGDIHVESEPGRGTAVFFHLPRAGTADAAGPPAARPVEAGGAPEAEGLSVLQGVGRTVLVVEDNPDVAAFACSLLEDLGYATERAGSAAEALAVLAGGARVDAVFSDVLMPGGISGVELAAALRLSHPRVAVVLATGYSEPLAQGSAPAGVQTLRKPYRLDELAVALGRAIARSAAPLEAAG</sequence>
<comment type="catalytic activity">
    <reaction evidence="1">
        <text>ATP + protein L-histidine = ADP + protein N-phospho-L-histidine.</text>
        <dbReference type="EC" id="2.7.13.3"/>
    </reaction>
</comment>
<dbReference type="InterPro" id="IPR003661">
    <property type="entry name" value="HisK_dim/P_dom"/>
</dbReference>
<evidence type="ECO:0000313" key="11">
    <source>
        <dbReference type="EMBL" id="GAA0591708.1"/>
    </source>
</evidence>
<dbReference type="InterPro" id="IPR011006">
    <property type="entry name" value="CheY-like_superfamily"/>
</dbReference>
<dbReference type="InterPro" id="IPR036890">
    <property type="entry name" value="HATPase_C_sf"/>
</dbReference>
<dbReference type="InterPro" id="IPR035965">
    <property type="entry name" value="PAS-like_dom_sf"/>
</dbReference>
<dbReference type="SUPFAM" id="SSF55785">
    <property type="entry name" value="PYP-like sensor domain (PAS domain)"/>
    <property type="match status" value="1"/>
</dbReference>
<dbReference type="Pfam" id="PF02518">
    <property type="entry name" value="HATPase_c"/>
    <property type="match status" value="1"/>
</dbReference>
<evidence type="ECO:0000256" key="7">
    <source>
        <dbReference type="SAM" id="Coils"/>
    </source>
</evidence>
<evidence type="ECO:0000259" key="8">
    <source>
        <dbReference type="PROSITE" id="PS50109"/>
    </source>
</evidence>
<evidence type="ECO:0000256" key="4">
    <source>
        <dbReference type="ARBA" id="ARBA00022679"/>
    </source>
</evidence>
<dbReference type="SMART" id="SM00065">
    <property type="entry name" value="GAF"/>
    <property type="match status" value="1"/>
</dbReference>
<evidence type="ECO:0000259" key="10">
    <source>
        <dbReference type="PROSITE" id="PS50113"/>
    </source>
</evidence>
<dbReference type="InterPro" id="IPR004358">
    <property type="entry name" value="Sig_transdc_His_kin-like_C"/>
</dbReference>
<proteinExistence type="predicted"/>
<dbReference type="RefSeq" id="WP_343896432.1">
    <property type="nucleotide sequence ID" value="NZ_BAAAFZ010000052.1"/>
</dbReference>
<evidence type="ECO:0000313" key="12">
    <source>
        <dbReference type="Proteomes" id="UP001501588"/>
    </source>
</evidence>
<reference evidence="12" key="1">
    <citation type="journal article" date="2019" name="Int. J. Syst. Evol. Microbiol.">
        <title>The Global Catalogue of Microorganisms (GCM) 10K type strain sequencing project: providing services to taxonomists for standard genome sequencing and annotation.</title>
        <authorList>
            <consortium name="The Broad Institute Genomics Platform"/>
            <consortium name="The Broad Institute Genome Sequencing Center for Infectious Disease"/>
            <person name="Wu L."/>
            <person name="Ma J."/>
        </authorList>
    </citation>
    <scope>NUCLEOTIDE SEQUENCE [LARGE SCALE GENOMIC DNA]</scope>
    <source>
        <strain evidence="12">JCM 9933</strain>
    </source>
</reference>
<feature type="coiled-coil region" evidence="7">
    <location>
        <begin position="310"/>
        <end position="355"/>
    </location>
</feature>
<dbReference type="InterPro" id="IPR000014">
    <property type="entry name" value="PAS"/>
</dbReference>
<dbReference type="EC" id="2.7.13.3" evidence="2"/>
<keyword evidence="4" id="KW-0808">Transferase</keyword>
<dbReference type="InterPro" id="IPR001789">
    <property type="entry name" value="Sig_transdc_resp-reg_receiver"/>
</dbReference>
<dbReference type="SUPFAM" id="SSF52172">
    <property type="entry name" value="CheY-like"/>
    <property type="match status" value="1"/>
</dbReference>
<dbReference type="PANTHER" id="PTHR43065">
    <property type="entry name" value="SENSOR HISTIDINE KINASE"/>
    <property type="match status" value="1"/>
</dbReference>
<organism evidence="11 12">
    <name type="scientific">Craurococcus roseus</name>
    <dbReference type="NCBI Taxonomy" id="77585"/>
    <lineage>
        <taxon>Bacteria</taxon>
        <taxon>Pseudomonadati</taxon>
        <taxon>Pseudomonadota</taxon>
        <taxon>Alphaproteobacteria</taxon>
        <taxon>Acetobacterales</taxon>
        <taxon>Acetobacteraceae</taxon>
        <taxon>Craurococcus</taxon>
    </lineage>
</organism>
<dbReference type="PRINTS" id="PR00344">
    <property type="entry name" value="BCTRLSENSOR"/>
</dbReference>
<dbReference type="InterPro" id="IPR013655">
    <property type="entry name" value="PAS_fold_3"/>
</dbReference>
<dbReference type="SUPFAM" id="SSF55781">
    <property type="entry name" value="GAF domain-like"/>
    <property type="match status" value="1"/>
</dbReference>
<feature type="modified residue" description="4-aspartylphosphate" evidence="6">
    <location>
        <position position="665"/>
    </location>
</feature>
<gene>
    <name evidence="11" type="ORF">GCM10009416_32640</name>
</gene>
<feature type="domain" description="Response regulatory" evidence="9">
    <location>
        <begin position="615"/>
        <end position="729"/>
    </location>
</feature>
<keyword evidence="3 6" id="KW-0597">Phosphoprotein</keyword>
<dbReference type="SUPFAM" id="SSF55874">
    <property type="entry name" value="ATPase domain of HSP90 chaperone/DNA topoisomerase II/histidine kinase"/>
    <property type="match status" value="1"/>
</dbReference>
<protein>
    <recommendedName>
        <fullName evidence="2">histidine kinase</fullName>
        <ecNumber evidence="2">2.7.13.3</ecNumber>
    </recommendedName>
</protein>
<dbReference type="SMART" id="SM00448">
    <property type="entry name" value="REC"/>
    <property type="match status" value="1"/>
</dbReference>
<dbReference type="Gene3D" id="1.10.287.130">
    <property type="match status" value="1"/>
</dbReference>
<dbReference type="InterPro" id="IPR036097">
    <property type="entry name" value="HisK_dim/P_sf"/>
</dbReference>
<dbReference type="Proteomes" id="UP001501588">
    <property type="component" value="Unassembled WGS sequence"/>
</dbReference>
<dbReference type="NCBIfam" id="TIGR00229">
    <property type="entry name" value="sensory_box"/>
    <property type="match status" value="1"/>
</dbReference>
<evidence type="ECO:0000256" key="2">
    <source>
        <dbReference type="ARBA" id="ARBA00012438"/>
    </source>
</evidence>
<dbReference type="PANTHER" id="PTHR43065:SF49">
    <property type="entry name" value="HISTIDINE KINASE"/>
    <property type="match status" value="1"/>
</dbReference>
<dbReference type="Gene3D" id="3.30.450.40">
    <property type="match status" value="1"/>
</dbReference>
<evidence type="ECO:0000256" key="1">
    <source>
        <dbReference type="ARBA" id="ARBA00000085"/>
    </source>
</evidence>
<dbReference type="Gene3D" id="3.30.565.10">
    <property type="entry name" value="Histidine kinase-like ATPase, C-terminal domain"/>
    <property type="match status" value="1"/>
</dbReference>
<feature type="domain" description="Histidine kinase" evidence="8">
    <location>
        <begin position="364"/>
        <end position="582"/>
    </location>
</feature>
<dbReference type="SMART" id="SM00388">
    <property type="entry name" value="HisKA"/>
    <property type="match status" value="1"/>
</dbReference>
<dbReference type="PROSITE" id="PS50109">
    <property type="entry name" value="HIS_KIN"/>
    <property type="match status" value="1"/>
</dbReference>
<comment type="caution">
    <text evidence="11">The sequence shown here is derived from an EMBL/GenBank/DDBJ whole genome shotgun (WGS) entry which is preliminary data.</text>
</comment>
<dbReference type="InterPro" id="IPR000700">
    <property type="entry name" value="PAS-assoc_C"/>
</dbReference>
<dbReference type="SUPFAM" id="SSF47384">
    <property type="entry name" value="Homodimeric domain of signal transducing histidine kinase"/>
    <property type="match status" value="1"/>
</dbReference>
<name>A0ABP3QPM6_9PROT</name>
<dbReference type="InterPro" id="IPR005467">
    <property type="entry name" value="His_kinase_dom"/>
</dbReference>
<dbReference type="Pfam" id="PF01590">
    <property type="entry name" value="GAF"/>
    <property type="match status" value="1"/>
</dbReference>
<evidence type="ECO:0000256" key="3">
    <source>
        <dbReference type="ARBA" id="ARBA00022553"/>
    </source>
</evidence>
<dbReference type="Pfam" id="PF08447">
    <property type="entry name" value="PAS_3"/>
    <property type="match status" value="1"/>
</dbReference>
<feature type="domain" description="PAC" evidence="10">
    <location>
        <begin position="268"/>
        <end position="319"/>
    </location>
</feature>
<evidence type="ECO:0000256" key="5">
    <source>
        <dbReference type="ARBA" id="ARBA00022777"/>
    </source>
</evidence>
<evidence type="ECO:0000259" key="9">
    <source>
        <dbReference type="PROSITE" id="PS50110"/>
    </source>
</evidence>
<accession>A0ABP3QPM6</accession>
<dbReference type="Gene3D" id="3.30.450.20">
    <property type="entry name" value="PAS domain"/>
    <property type="match status" value="1"/>
</dbReference>
<dbReference type="Gene3D" id="3.40.50.2300">
    <property type="match status" value="1"/>
</dbReference>
<dbReference type="InterPro" id="IPR003594">
    <property type="entry name" value="HATPase_dom"/>
</dbReference>
<dbReference type="InterPro" id="IPR029016">
    <property type="entry name" value="GAF-like_dom_sf"/>
</dbReference>
<dbReference type="PROSITE" id="PS50113">
    <property type="entry name" value="PAC"/>
    <property type="match status" value="1"/>
</dbReference>
<dbReference type="PROSITE" id="PS50110">
    <property type="entry name" value="RESPONSE_REGULATORY"/>
    <property type="match status" value="1"/>
</dbReference>
<dbReference type="InterPro" id="IPR003018">
    <property type="entry name" value="GAF"/>
</dbReference>
<keyword evidence="7" id="KW-0175">Coiled coil</keyword>
<dbReference type="Pfam" id="PF00072">
    <property type="entry name" value="Response_reg"/>
    <property type="match status" value="1"/>
</dbReference>
<dbReference type="EMBL" id="BAAAFZ010000052">
    <property type="protein sequence ID" value="GAA0591708.1"/>
    <property type="molecule type" value="Genomic_DNA"/>
</dbReference>
<keyword evidence="12" id="KW-1185">Reference proteome</keyword>
<evidence type="ECO:0000256" key="6">
    <source>
        <dbReference type="PROSITE-ProRule" id="PRU00169"/>
    </source>
</evidence>